<organism evidence="2 3">
    <name type="scientific">Humitalea rosea</name>
    <dbReference type="NCBI Taxonomy" id="990373"/>
    <lineage>
        <taxon>Bacteria</taxon>
        <taxon>Pseudomonadati</taxon>
        <taxon>Pseudomonadota</taxon>
        <taxon>Alphaproteobacteria</taxon>
        <taxon>Acetobacterales</taxon>
        <taxon>Roseomonadaceae</taxon>
        <taxon>Humitalea</taxon>
    </lineage>
</organism>
<dbReference type="PANTHER" id="PTHR43459:SF1">
    <property type="entry name" value="EG:BACN32G11.4 PROTEIN"/>
    <property type="match status" value="1"/>
</dbReference>
<dbReference type="PANTHER" id="PTHR43459">
    <property type="entry name" value="ENOYL-COA HYDRATASE"/>
    <property type="match status" value="1"/>
</dbReference>
<comment type="similarity">
    <text evidence="1">Belongs to the enoyl-CoA hydratase/isomerase family.</text>
</comment>
<name>A0A2W7I3P6_9PROT</name>
<dbReference type="CDD" id="cd06558">
    <property type="entry name" value="crotonase-like"/>
    <property type="match status" value="1"/>
</dbReference>
<accession>A0A2W7I3P6</accession>
<dbReference type="InterPro" id="IPR029045">
    <property type="entry name" value="ClpP/crotonase-like_dom_sf"/>
</dbReference>
<comment type="caution">
    <text evidence="2">The sequence shown here is derived from an EMBL/GenBank/DDBJ whole genome shotgun (WGS) entry which is preliminary data.</text>
</comment>
<dbReference type="GO" id="GO:0003824">
    <property type="term" value="F:catalytic activity"/>
    <property type="evidence" value="ECO:0007669"/>
    <property type="project" value="UniProtKB-ARBA"/>
</dbReference>
<dbReference type="InterPro" id="IPR014748">
    <property type="entry name" value="Enoyl-CoA_hydra_C"/>
</dbReference>
<evidence type="ECO:0000313" key="3">
    <source>
        <dbReference type="Proteomes" id="UP000249688"/>
    </source>
</evidence>
<gene>
    <name evidence="2" type="ORF">C8P66_12540</name>
</gene>
<dbReference type="Pfam" id="PF00378">
    <property type="entry name" value="ECH_1"/>
    <property type="match status" value="1"/>
</dbReference>
<dbReference type="Gene3D" id="1.10.12.10">
    <property type="entry name" value="Lyase 2-enoyl-coa Hydratase, Chain A, domain 2"/>
    <property type="match status" value="1"/>
</dbReference>
<dbReference type="InterPro" id="IPR001753">
    <property type="entry name" value="Enoyl-CoA_hydra/iso"/>
</dbReference>
<dbReference type="Gene3D" id="3.90.226.10">
    <property type="entry name" value="2-enoyl-CoA Hydratase, Chain A, domain 1"/>
    <property type="match status" value="1"/>
</dbReference>
<dbReference type="SUPFAM" id="SSF52096">
    <property type="entry name" value="ClpP/crotonase"/>
    <property type="match status" value="1"/>
</dbReference>
<dbReference type="RefSeq" id="WP_111399826.1">
    <property type="nucleotide sequence ID" value="NZ_QKYU01000025.1"/>
</dbReference>
<proteinExistence type="inferred from homology"/>
<keyword evidence="3" id="KW-1185">Reference proteome</keyword>
<reference evidence="2 3" key="1">
    <citation type="submission" date="2018-06" db="EMBL/GenBank/DDBJ databases">
        <title>Genomic Encyclopedia of Archaeal and Bacterial Type Strains, Phase II (KMG-II): from individual species to whole genera.</title>
        <authorList>
            <person name="Goeker M."/>
        </authorList>
    </citation>
    <scope>NUCLEOTIDE SEQUENCE [LARGE SCALE GENOMIC DNA]</scope>
    <source>
        <strain evidence="2 3">DSM 24525</strain>
    </source>
</reference>
<dbReference type="Proteomes" id="UP000249688">
    <property type="component" value="Unassembled WGS sequence"/>
</dbReference>
<evidence type="ECO:0000313" key="2">
    <source>
        <dbReference type="EMBL" id="PZW40072.1"/>
    </source>
</evidence>
<dbReference type="AlphaFoldDB" id="A0A2W7I3P6"/>
<evidence type="ECO:0000256" key="1">
    <source>
        <dbReference type="ARBA" id="ARBA00005254"/>
    </source>
</evidence>
<dbReference type="EMBL" id="QKYU01000025">
    <property type="protein sequence ID" value="PZW40072.1"/>
    <property type="molecule type" value="Genomic_DNA"/>
</dbReference>
<sequence>MSHDSAITLGIVEGVATLTLNRPSVRNAIDDAMRSDMIDALEAVAADDAIRALVITGAGSAFCAGGDVKGMRARLEAPASDVAINGWRRQQRTHRAVALLHGLGKPTIAAVNGAAAGLGCDVALACDLIIASNAAHFTMSFVSRGLVPDGGGMYFLPRRIGLARAKELVFSGRRVGAGEALSLGLVERLTTPEALLADATAWAACLSAGSAPAIALAKSVLDRSLESSLEQVLAEGSKAQAICYSTAEHRASVAAFLAKAKA</sequence>
<protein>
    <submittedName>
        <fullName evidence="2">Enoyl-CoA hydratase/carnithine racemase</fullName>
    </submittedName>
</protein>
<dbReference type="OrthoDB" id="9781757at2"/>